<dbReference type="OrthoDB" id="655540at2759"/>
<reference evidence="7 8" key="1">
    <citation type="submission" date="2019-01" db="EMBL/GenBank/DDBJ databases">
        <title>A draft genome assembly of the solar-powered sea slug Elysia chlorotica.</title>
        <authorList>
            <person name="Cai H."/>
            <person name="Li Q."/>
            <person name="Fang X."/>
            <person name="Li J."/>
            <person name="Curtis N.E."/>
            <person name="Altenburger A."/>
            <person name="Shibata T."/>
            <person name="Feng M."/>
            <person name="Maeda T."/>
            <person name="Schwartz J.A."/>
            <person name="Shigenobu S."/>
            <person name="Lundholm N."/>
            <person name="Nishiyama T."/>
            <person name="Yang H."/>
            <person name="Hasebe M."/>
            <person name="Li S."/>
            <person name="Pierce S.K."/>
            <person name="Wang J."/>
        </authorList>
    </citation>
    <scope>NUCLEOTIDE SEQUENCE [LARGE SCALE GENOMIC DNA]</scope>
    <source>
        <strain evidence="7">EC2010</strain>
        <tissue evidence="7">Whole organism of an adult</tissue>
    </source>
</reference>
<protein>
    <recommendedName>
        <fullName evidence="6">Amino acid transporter transmembrane domain-containing protein</fullName>
    </recommendedName>
</protein>
<feature type="transmembrane region" description="Helical" evidence="5">
    <location>
        <begin position="31"/>
        <end position="50"/>
    </location>
</feature>
<feature type="non-terminal residue" evidence="7">
    <location>
        <position position="1"/>
    </location>
</feature>
<organism evidence="7 8">
    <name type="scientific">Elysia chlorotica</name>
    <name type="common">Eastern emerald elysia</name>
    <name type="synonym">Sea slug</name>
    <dbReference type="NCBI Taxonomy" id="188477"/>
    <lineage>
        <taxon>Eukaryota</taxon>
        <taxon>Metazoa</taxon>
        <taxon>Spiralia</taxon>
        <taxon>Lophotrochozoa</taxon>
        <taxon>Mollusca</taxon>
        <taxon>Gastropoda</taxon>
        <taxon>Heterobranchia</taxon>
        <taxon>Euthyneura</taxon>
        <taxon>Panpulmonata</taxon>
        <taxon>Sacoglossa</taxon>
        <taxon>Placobranchoidea</taxon>
        <taxon>Plakobranchidae</taxon>
        <taxon>Elysia</taxon>
    </lineage>
</organism>
<evidence type="ECO:0000256" key="5">
    <source>
        <dbReference type="SAM" id="Phobius"/>
    </source>
</evidence>
<gene>
    <name evidence="7" type="ORF">EGW08_000002</name>
</gene>
<feature type="domain" description="Amino acid transporter transmembrane" evidence="6">
    <location>
        <begin position="1"/>
        <end position="301"/>
    </location>
</feature>
<dbReference type="GO" id="GO:0015179">
    <property type="term" value="F:L-amino acid transmembrane transporter activity"/>
    <property type="evidence" value="ECO:0007669"/>
    <property type="project" value="TreeGrafter"/>
</dbReference>
<comment type="caution">
    <text evidence="7">The sequence shown here is derived from an EMBL/GenBank/DDBJ whole genome shotgun (WGS) entry which is preliminary data.</text>
</comment>
<evidence type="ECO:0000256" key="2">
    <source>
        <dbReference type="ARBA" id="ARBA00022692"/>
    </source>
</evidence>
<dbReference type="Gene3D" id="1.20.1740.10">
    <property type="entry name" value="Amino acid/polyamine transporter I"/>
    <property type="match status" value="1"/>
</dbReference>
<name>A0A433UED2_ELYCH</name>
<evidence type="ECO:0000256" key="1">
    <source>
        <dbReference type="ARBA" id="ARBA00004141"/>
    </source>
</evidence>
<keyword evidence="8" id="KW-1185">Reference proteome</keyword>
<dbReference type="AlphaFoldDB" id="A0A433UED2"/>
<feature type="transmembrane region" description="Helical" evidence="5">
    <location>
        <begin position="241"/>
        <end position="263"/>
    </location>
</feature>
<dbReference type="EMBL" id="RQTK01000001">
    <property type="protein sequence ID" value="RUS92149.1"/>
    <property type="molecule type" value="Genomic_DNA"/>
</dbReference>
<comment type="subcellular location">
    <subcellularLocation>
        <location evidence="1">Membrane</location>
        <topology evidence="1">Multi-pass membrane protein</topology>
    </subcellularLocation>
</comment>
<feature type="transmembrane region" description="Helical" evidence="5">
    <location>
        <begin position="218"/>
        <end position="235"/>
    </location>
</feature>
<feature type="transmembrane region" description="Helical" evidence="5">
    <location>
        <begin position="283"/>
        <end position="304"/>
    </location>
</feature>
<sequence length="321" mass="34512">IVSLSINLTLFGVAVVYLLLASENLHQLVKNAGKDISFCIWILIIAAVLCPPSMLGTPSDMWLVAVGAIVSTSAACIIIVANAVMDSADAPPAHHPPLDAINSFMAFGTICFAFGGHPIFLTLQADMKEPQKLGKALIFSYIILLVMYLPVAISGYVVYGDNAKDNILLNLSEGPMQYIVEILITLHLFFGFAIVVNPVCQEVEELVGIPTHFTYKRAISRSLLLVMVLFVAESIPQFGAILSLIGGSTSTLLAFIFPPVFYFKLCSMKGNWEQITPPLLQKVSCLGIMLAGLVAGVAATYAAVDVLATSSFSTPCYVDFR</sequence>
<proteinExistence type="predicted"/>
<evidence type="ECO:0000313" key="8">
    <source>
        <dbReference type="Proteomes" id="UP000271974"/>
    </source>
</evidence>
<dbReference type="Pfam" id="PF01490">
    <property type="entry name" value="Aa_trans"/>
    <property type="match status" value="1"/>
</dbReference>
<evidence type="ECO:0000256" key="4">
    <source>
        <dbReference type="ARBA" id="ARBA00023136"/>
    </source>
</evidence>
<dbReference type="PANTHER" id="PTHR22950">
    <property type="entry name" value="AMINO ACID TRANSPORTER"/>
    <property type="match status" value="1"/>
</dbReference>
<dbReference type="STRING" id="188477.A0A433UED2"/>
<accession>A0A433UED2</accession>
<keyword evidence="2 5" id="KW-0812">Transmembrane</keyword>
<dbReference type="GO" id="GO:0005774">
    <property type="term" value="C:vacuolar membrane"/>
    <property type="evidence" value="ECO:0007669"/>
    <property type="project" value="TreeGrafter"/>
</dbReference>
<dbReference type="InterPro" id="IPR013057">
    <property type="entry name" value="AA_transpt_TM"/>
</dbReference>
<evidence type="ECO:0000256" key="3">
    <source>
        <dbReference type="ARBA" id="ARBA00022989"/>
    </source>
</evidence>
<keyword evidence="4 5" id="KW-0472">Membrane</keyword>
<feature type="transmembrane region" description="Helical" evidence="5">
    <location>
        <begin position="104"/>
        <end position="124"/>
    </location>
</feature>
<feature type="transmembrane region" description="Helical" evidence="5">
    <location>
        <begin position="136"/>
        <end position="158"/>
    </location>
</feature>
<dbReference type="Proteomes" id="UP000271974">
    <property type="component" value="Unassembled WGS sequence"/>
</dbReference>
<evidence type="ECO:0000259" key="6">
    <source>
        <dbReference type="Pfam" id="PF01490"/>
    </source>
</evidence>
<feature type="transmembrane region" description="Helical" evidence="5">
    <location>
        <begin position="62"/>
        <end position="84"/>
    </location>
</feature>
<feature type="transmembrane region" description="Helical" evidence="5">
    <location>
        <begin position="178"/>
        <end position="197"/>
    </location>
</feature>
<keyword evidence="3 5" id="KW-1133">Transmembrane helix</keyword>
<dbReference type="PANTHER" id="PTHR22950:SF703">
    <property type="entry name" value="AMINO ACID TRANSPORTER TRANSMEMBRANE DOMAIN-CONTAINING PROTEIN"/>
    <property type="match status" value="1"/>
</dbReference>
<evidence type="ECO:0000313" key="7">
    <source>
        <dbReference type="EMBL" id="RUS92149.1"/>
    </source>
</evidence>